<name>A0AAV3QUB0_LITER</name>
<dbReference type="EMBL" id="BAABME010038588">
    <property type="protein sequence ID" value="GAA0166816.1"/>
    <property type="molecule type" value="Genomic_DNA"/>
</dbReference>
<sequence>MGMAELDFTVGEAPRTSTIRASFTVVDISDPSYNGLIGRPILIALRAIVSPLHLKMKFPTTGGVREVSEDQKSARVSYQLSIPRGTSLRDPPKQKRHRKVQPEVMKTVRPGGPLPDNSPKERESQKKGTLHEDLEVVLFNEKQPERTIKMRTRLKQDHRGRLIKLI</sequence>
<proteinExistence type="predicted"/>
<protein>
    <submittedName>
        <fullName evidence="2">Uncharacterized protein</fullName>
    </submittedName>
</protein>
<organism evidence="2 3">
    <name type="scientific">Lithospermum erythrorhizon</name>
    <name type="common">Purple gromwell</name>
    <name type="synonym">Lithospermum officinale var. erythrorhizon</name>
    <dbReference type="NCBI Taxonomy" id="34254"/>
    <lineage>
        <taxon>Eukaryota</taxon>
        <taxon>Viridiplantae</taxon>
        <taxon>Streptophyta</taxon>
        <taxon>Embryophyta</taxon>
        <taxon>Tracheophyta</taxon>
        <taxon>Spermatophyta</taxon>
        <taxon>Magnoliopsida</taxon>
        <taxon>eudicotyledons</taxon>
        <taxon>Gunneridae</taxon>
        <taxon>Pentapetalae</taxon>
        <taxon>asterids</taxon>
        <taxon>lamiids</taxon>
        <taxon>Boraginales</taxon>
        <taxon>Boraginaceae</taxon>
        <taxon>Boraginoideae</taxon>
        <taxon>Lithospermeae</taxon>
        <taxon>Lithospermum</taxon>
    </lineage>
</organism>
<gene>
    <name evidence="2" type="ORF">LIER_43771</name>
</gene>
<evidence type="ECO:0000313" key="2">
    <source>
        <dbReference type="EMBL" id="GAA0166816.1"/>
    </source>
</evidence>
<keyword evidence="3" id="KW-1185">Reference proteome</keyword>
<comment type="caution">
    <text evidence="2">The sequence shown here is derived from an EMBL/GenBank/DDBJ whole genome shotgun (WGS) entry which is preliminary data.</text>
</comment>
<evidence type="ECO:0000313" key="3">
    <source>
        <dbReference type="Proteomes" id="UP001454036"/>
    </source>
</evidence>
<accession>A0AAV3QUB0</accession>
<dbReference type="Proteomes" id="UP001454036">
    <property type="component" value="Unassembled WGS sequence"/>
</dbReference>
<feature type="compositionally biased region" description="Basic and acidic residues" evidence="1">
    <location>
        <begin position="118"/>
        <end position="131"/>
    </location>
</feature>
<evidence type="ECO:0000256" key="1">
    <source>
        <dbReference type="SAM" id="MobiDB-lite"/>
    </source>
</evidence>
<reference evidence="2 3" key="1">
    <citation type="submission" date="2024-01" db="EMBL/GenBank/DDBJ databases">
        <title>The complete chloroplast genome sequence of Lithospermum erythrorhizon: insights into the phylogenetic relationship among Boraginaceae species and the maternal lineages of purple gromwells.</title>
        <authorList>
            <person name="Okada T."/>
            <person name="Watanabe K."/>
        </authorList>
    </citation>
    <scope>NUCLEOTIDE SEQUENCE [LARGE SCALE GENOMIC DNA]</scope>
</reference>
<feature type="region of interest" description="Disordered" evidence="1">
    <location>
        <begin position="66"/>
        <end position="131"/>
    </location>
</feature>
<dbReference type="AlphaFoldDB" id="A0AAV3QUB0"/>